<dbReference type="RefSeq" id="WP_003956214.1">
    <property type="nucleotide sequence ID" value="NZ_CM000913.1"/>
</dbReference>
<feature type="compositionally biased region" description="Gly residues" evidence="1">
    <location>
        <begin position="175"/>
        <end position="189"/>
    </location>
</feature>
<keyword evidence="2" id="KW-1133">Transmembrane helix</keyword>
<feature type="transmembrane region" description="Helical" evidence="2">
    <location>
        <begin position="26"/>
        <end position="47"/>
    </location>
</feature>
<dbReference type="OrthoDB" id="4822274at2"/>
<evidence type="ECO:0000256" key="1">
    <source>
        <dbReference type="SAM" id="MobiDB-lite"/>
    </source>
</evidence>
<evidence type="ECO:0000313" key="4">
    <source>
        <dbReference type="Proteomes" id="UP000002357"/>
    </source>
</evidence>
<accession>B5GWG6</accession>
<protein>
    <submittedName>
        <fullName evidence="3">Putative membrane protein</fullName>
    </submittedName>
</protein>
<gene>
    <name evidence="3" type="ORF">SCLAV_3582</name>
</gene>
<evidence type="ECO:0000313" key="3">
    <source>
        <dbReference type="EMBL" id="EFG08654.1"/>
    </source>
</evidence>
<feature type="region of interest" description="Disordered" evidence="1">
    <location>
        <begin position="1"/>
        <end position="23"/>
    </location>
</feature>
<dbReference type="EMBL" id="CM000913">
    <property type="protein sequence ID" value="EFG08654.1"/>
    <property type="molecule type" value="Genomic_DNA"/>
</dbReference>
<dbReference type="SUPFAM" id="SSF89392">
    <property type="entry name" value="Prokaryotic lipoproteins and lipoprotein localization factors"/>
    <property type="match status" value="1"/>
</dbReference>
<dbReference type="InterPro" id="IPR052944">
    <property type="entry name" value="Sporulation_related"/>
</dbReference>
<keyword evidence="2" id="KW-0472">Membrane</keyword>
<proteinExistence type="predicted"/>
<sequence>MEANDSARSTEETQGAGGRRKKAARYAVPVAVAGIAAATIGLVPALAASGDPDLPDITAQQLIEKIAASETQQLSGTVKITTDLGLPGLDGLEGLAPGALGSGGPGGSSADPQEKLTELASGGSHTLRIAIDGPERQKLSVLDETSEYSVIHNGGELWAYNSESNEVYHEKDLTGGKGHGGGAPGGKGAKGPDRLPTTPQELARTVLDAARGASTSVEVDGTAQIAGRDAYQLAIKPEQSGSTIGSIKIAVDERTGTPLRFTVNPSDGGKAAIDIGFTKVNFAKPAPAMFDFTPPKGAKLVEGDTADRAGAEGFGGLGEKELKKLEGEFGKDLGKDFGKDFEKDLAALEKEFGAGTGQAVEDLGKDLGKDLEKEFGAGLPGGGLNILGKDWTSIATFKVPGGGLLASASEKDLPEEARGMLDMFGDKVSGDFGSGKVFTSRLVNALVTDDGTVYAGAVTQDALVKAANAAK</sequence>
<dbReference type="PANTHER" id="PTHR37507">
    <property type="entry name" value="SPORULATION PROTEIN YDCC"/>
    <property type="match status" value="1"/>
</dbReference>
<dbReference type="PANTHER" id="PTHR37507:SF2">
    <property type="entry name" value="SPORULATION PROTEIN YDCC"/>
    <property type="match status" value="1"/>
</dbReference>
<feature type="region of interest" description="Disordered" evidence="1">
    <location>
        <begin position="170"/>
        <end position="197"/>
    </location>
</feature>
<dbReference type="AlphaFoldDB" id="B5GWG6"/>
<keyword evidence="4" id="KW-1185">Reference proteome</keyword>
<dbReference type="Proteomes" id="UP000002357">
    <property type="component" value="Chromosome"/>
</dbReference>
<evidence type="ECO:0000256" key="2">
    <source>
        <dbReference type="SAM" id="Phobius"/>
    </source>
</evidence>
<organism evidence="3 4">
    <name type="scientific">Streptomyces clavuligerus</name>
    <dbReference type="NCBI Taxonomy" id="1901"/>
    <lineage>
        <taxon>Bacteria</taxon>
        <taxon>Bacillati</taxon>
        <taxon>Actinomycetota</taxon>
        <taxon>Actinomycetes</taxon>
        <taxon>Kitasatosporales</taxon>
        <taxon>Streptomycetaceae</taxon>
        <taxon>Streptomyces</taxon>
    </lineage>
</organism>
<reference evidence="3 4" key="1">
    <citation type="journal article" date="2010" name="Genome Biol. Evol.">
        <title>The sequence of a 1.8-mb bacterial linear plasmid reveals a rich evolutionary reservoir of secondary metabolic pathways.</title>
        <authorList>
            <person name="Medema M.H."/>
            <person name="Trefzer A."/>
            <person name="Kovalchuk A."/>
            <person name="van den Berg M."/>
            <person name="Mueller U."/>
            <person name="Heijne W."/>
            <person name="Wu L."/>
            <person name="Alam M.T."/>
            <person name="Ronning C.M."/>
            <person name="Nierman W.C."/>
            <person name="Bovenberg R.A.L."/>
            <person name="Breitling R."/>
            <person name="Takano E."/>
        </authorList>
    </citation>
    <scope>NUCLEOTIDE SEQUENCE [LARGE SCALE GENOMIC DNA]</scope>
    <source>
        <strain evidence="4">ATCC 27064 / DSM 738 / JCM 4710 / NBRC 13307 / NCIMB 12785 / NRRL 3585 / VKM Ac-602</strain>
    </source>
</reference>
<dbReference type="Gene3D" id="2.50.20.10">
    <property type="entry name" value="Lipoprotein localisation LolA/LolB/LppX"/>
    <property type="match status" value="1"/>
</dbReference>
<feature type="region of interest" description="Disordered" evidence="1">
    <location>
        <begin position="95"/>
        <end position="114"/>
    </location>
</feature>
<keyword evidence="2" id="KW-0812">Transmembrane</keyword>
<dbReference type="GeneID" id="93729915"/>
<dbReference type="InterPro" id="IPR029046">
    <property type="entry name" value="LolA/LolB/LppX"/>
</dbReference>
<name>B5GWG6_STRCL</name>
<dbReference type="STRING" id="1901.BB341_10785"/>
<dbReference type="eggNOG" id="COG2834">
    <property type="taxonomic scope" value="Bacteria"/>
</dbReference>